<feature type="region of interest" description="Disordered" evidence="1">
    <location>
        <begin position="294"/>
        <end position="315"/>
    </location>
</feature>
<evidence type="ECO:0000256" key="1">
    <source>
        <dbReference type="SAM" id="MobiDB-lite"/>
    </source>
</evidence>
<organism evidence="2">
    <name type="scientific">Streptomyces sp. NBC_01401</name>
    <dbReference type="NCBI Taxonomy" id="2903854"/>
    <lineage>
        <taxon>Bacteria</taxon>
        <taxon>Bacillati</taxon>
        <taxon>Actinomycetota</taxon>
        <taxon>Actinomycetes</taxon>
        <taxon>Kitasatosporales</taxon>
        <taxon>Streptomycetaceae</taxon>
        <taxon>Streptomyces</taxon>
    </lineage>
</organism>
<proteinExistence type="predicted"/>
<name>A0AAU3GRH1_9ACTN</name>
<reference evidence="2" key="1">
    <citation type="submission" date="2022-10" db="EMBL/GenBank/DDBJ databases">
        <title>The complete genomes of actinobacterial strains from the NBC collection.</title>
        <authorList>
            <person name="Joergensen T.S."/>
            <person name="Alvarez Arevalo M."/>
            <person name="Sterndorff E.B."/>
            <person name="Faurdal D."/>
            <person name="Vuksanovic O."/>
            <person name="Mourched A.-S."/>
            <person name="Charusanti P."/>
            <person name="Shaw S."/>
            <person name="Blin K."/>
            <person name="Weber T."/>
        </authorList>
    </citation>
    <scope>NUCLEOTIDE SEQUENCE</scope>
    <source>
        <strain evidence="2">NBC_01401</strain>
    </source>
</reference>
<evidence type="ECO:0008006" key="3">
    <source>
        <dbReference type="Google" id="ProtNLM"/>
    </source>
</evidence>
<evidence type="ECO:0000313" key="2">
    <source>
        <dbReference type="EMBL" id="WTY94294.1"/>
    </source>
</evidence>
<dbReference type="EMBL" id="CP109535">
    <property type="protein sequence ID" value="WTY94294.1"/>
    <property type="molecule type" value="Genomic_DNA"/>
</dbReference>
<gene>
    <name evidence="2" type="ORF">OG626_04960</name>
</gene>
<dbReference type="AlphaFoldDB" id="A0AAU3GRH1"/>
<accession>A0AAU3GRH1</accession>
<protein>
    <recommendedName>
        <fullName evidence="3">Transglutaminase-like domain-containing protein</fullName>
    </recommendedName>
</protein>
<sequence length="315" mass="35272">MDTETLRGIVERVRLVPDRHRVFDQDTPAAMRIFRIGTPALSDLLDLGFPHRSSGGERYFDELDLANASLALRLPSPRYLAMRRWPAVFRAAADDSAVRYEVEVAAECDAPEPGHRCDFRLPAEVLALGAEPAAGARRFTLIREVGATGRTGEVPEELRRLFAEVSRFRFHILPLALYGDLGFIETTSLANCELASRYLVRRADEDGWEARRSFGLLFSSPYSLHHFWPEIRLDGVWTAFDPYMIISLERWGVLAPAEVPATQVIDSAVFRVAEDWTDLVEDAGRPARVSLLTRRRQPAGDAVSGRPARPEGAET</sequence>